<dbReference type="eggNOG" id="COG3176">
    <property type="taxonomic scope" value="Bacteria"/>
</dbReference>
<dbReference type="Pfam" id="PF13444">
    <property type="entry name" value="Acetyltransf_5"/>
    <property type="match status" value="1"/>
</dbReference>
<dbReference type="STRING" id="1127673.GLIP_0958"/>
<accession>K6YQJ2</accession>
<evidence type="ECO:0000256" key="3">
    <source>
        <dbReference type="ARBA" id="ARBA00022679"/>
    </source>
</evidence>
<dbReference type="EC" id="2.3.2.30" evidence="7"/>
<dbReference type="RefSeq" id="WP_008843417.1">
    <property type="nucleotide sequence ID" value="NZ_BAEN01000022.1"/>
</dbReference>
<comment type="similarity">
    <text evidence="6">Belongs to the acetyltransferase family. OlsB subfamily.</text>
</comment>
<keyword evidence="5" id="KW-0012">Acyltransferase</keyword>
<dbReference type="PANTHER" id="PTHR37323">
    <property type="entry name" value="GCN5-RELATED N-ACETYLTRANSFERASE"/>
    <property type="match status" value="1"/>
</dbReference>
<dbReference type="GO" id="GO:0006629">
    <property type="term" value="P:lipid metabolic process"/>
    <property type="evidence" value="ECO:0007669"/>
    <property type="project" value="UniProtKB-KW"/>
</dbReference>
<keyword evidence="4" id="KW-0443">Lipid metabolism</keyword>
<dbReference type="SUPFAM" id="SSF55729">
    <property type="entry name" value="Acyl-CoA N-acyltransferases (Nat)"/>
    <property type="match status" value="1"/>
</dbReference>
<evidence type="ECO:0000259" key="11">
    <source>
        <dbReference type="Pfam" id="PF19576"/>
    </source>
</evidence>
<keyword evidence="13" id="KW-1185">Reference proteome</keyword>
<evidence type="ECO:0000256" key="6">
    <source>
        <dbReference type="ARBA" id="ARBA00038095"/>
    </source>
</evidence>
<evidence type="ECO:0000256" key="8">
    <source>
        <dbReference type="ARBA" id="ARBA00039866"/>
    </source>
</evidence>
<keyword evidence="3" id="KW-0808">Transferase</keyword>
<dbReference type="CDD" id="cd07986">
    <property type="entry name" value="LPLAT_ACT14924-like"/>
    <property type="match status" value="1"/>
</dbReference>
<name>K6YQJ2_9ALTE</name>
<reference evidence="12 13" key="1">
    <citation type="journal article" date="2017" name="Antonie Van Leeuwenhoek">
        <title>Rhizobium rhizosphaerae sp. nov., a novel species isolated from rice rhizosphere.</title>
        <authorList>
            <person name="Zhao J.J."/>
            <person name="Zhang J."/>
            <person name="Zhang R.J."/>
            <person name="Zhang C.W."/>
            <person name="Yin H.Q."/>
            <person name="Zhang X.X."/>
        </authorList>
    </citation>
    <scope>NUCLEOTIDE SEQUENCE [LARGE SCALE GENOMIC DNA]</scope>
    <source>
        <strain evidence="12 13">E3</strain>
    </source>
</reference>
<keyword evidence="2" id="KW-0444">Lipid biosynthesis</keyword>
<evidence type="ECO:0000256" key="1">
    <source>
        <dbReference type="ARBA" id="ARBA00005189"/>
    </source>
</evidence>
<evidence type="ECO:0000256" key="5">
    <source>
        <dbReference type="ARBA" id="ARBA00023315"/>
    </source>
</evidence>
<dbReference type="AlphaFoldDB" id="K6YQJ2"/>
<evidence type="ECO:0000256" key="10">
    <source>
        <dbReference type="ARBA" id="ARBA00047785"/>
    </source>
</evidence>
<organism evidence="12 13">
    <name type="scientific">Aliiglaciecola lipolytica E3</name>
    <dbReference type="NCBI Taxonomy" id="1127673"/>
    <lineage>
        <taxon>Bacteria</taxon>
        <taxon>Pseudomonadati</taxon>
        <taxon>Pseudomonadota</taxon>
        <taxon>Gammaproteobacteria</taxon>
        <taxon>Alteromonadales</taxon>
        <taxon>Alteromonadaceae</taxon>
        <taxon>Aliiglaciecola</taxon>
    </lineage>
</organism>
<evidence type="ECO:0000256" key="9">
    <source>
        <dbReference type="ARBA" id="ARBA00045724"/>
    </source>
</evidence>
<dbReference type="Gene3D" id="3.40.630.30">
    <property type="match status" value="1"/>
</dbReference>
<evidence type="ECO:0000256" key="4">
    <source>
        <dbReference type="ARBA" id="ARBA00023098"/>
    </source>
</evidence>
<sequence>MPTSISLTNLVERKSAPLTIALKILDRLVGVKKMDALYKLHNMQDLSKELFAKKLLSILNIEVLGGDSLQRNVPESGPLVIASNHPFGGIEGVILCLLIGQIRPDLQVMANQGLKLFPELNDYFIFTNPLSERDPKNAPSIRKSLQHVKDGGALLVFPAGRVSYYQKDKKRISEHVWNRVISKLITVSQAQFLPVFVSGQNSELFYLLGRIYFRFRLFMLARELLNKQNTQVRVSCGSAVKSTAYKVENMHQHAALCRIQSYCQDPLWNMHWPQDKVLEQAPLAAPVSWPDIASELASLPVEQCLLTHKQFSVYYGYQHQLPGTVFEIARLREQVFREHNEGSGEPIDTDDFDATYTQLFVVNNQQEKIVGAYRMGQTDRLLEQNDLSQLYLSRMFNFNNDFINQQQPCLELGRSFLIPEYQKSFQGLFLLWRGIGAFVCKFPHYRTLYGTVSLSKMYSPRSVSLIKQALITPTNQVTAHNEFSFPLHPEVIDFSKQYNLPTHLSALLASVEPDGKDIPILAKHYQKLGAKFHCLGIDKNFNDTPGLLLSVDLPDAPEKLLKLYLGDAWQGYVTHTNQ</sequence>
<protein>
    <recommendedName>
        <fullName evidence="8">L-ornithine N(alpha)-acyltransferase</fullName>
        <ecNumber evidence="7">2.3.2.30</ecNumber>
    </recommendedName>
</protein>
<comment type="function">
    <text evidence="9">Catalyzes the first step in the biosynthesis of ornithine lipids, which are phosphorus-free membrane lipids. Catalyzes the 3-hydroxyacyl-acyl carrier protein-dependent acylation of ornithine to form lyso-ornithine lipid (LOL).</text>
</comment>
<dbReference type="GO" id="GO:0043810">
    <property type="term" value="F:ornithine-acyl [acyl carrier protein] N-acyltransferase activity"/>
    <property type="evidence" value="ECO:0007669"/>
    <property type="project" value="UniProtKB-EC"/>
</dbReference>
<gene>
    <name evidence="12" type="ORF">GLIP_0958</name>
</gene>
<comment type="caution">
    <text evidence="12">The sequence shown here is derived from an EMBL/GenBank/DDBJ whole genome shotgun (WGS) entry which is preliminary data.</text>
</comment>
<evidence type="ECO:0000313" key="12">
    <source>
        <dbReference type="EMBL" id="GAC13600.1"/>
    </source>
</evidence>
<comment type="pathway">
    <text evidence="1">Lipid metabolism.</text>
</comment>
<dbReference type="PANTHER" id="PTHR37323:SF1">
    <property type="entry name" value="L-ORNITHINE N(ALPHA)-ACYLTRANSFERASE"/>
    <property type="match status" value="1"/>
</dbReference>
<dbReference type="Pfam" id="PF19576">
    <property type="entry name" value="Acyltransf_2"/>
    <property type="match status" value="1"/>
</dbReference>
<dbReference type="eggNOG" id="COG0204">
    <property type="taxonomic scope" value="Bacteria"/>
</dbReference>
<dbReference type="Proteomes" id="UP000006334">
    <property type="component" value="Unassembled WGS sequence"/>
</dbReference>
<evidence type="ECO:0000313" key="13">
    <source>
        <dbReference type="Proteomes" id="UP000006334"/>
    </source>
</evidence>
<dbReference type="OrthoDB" id="1113830at2"/>
<dbReference type="InterPro" id="IPR016181">
    <property type="entry name" value="Acyl_CoA_acyltransferase"/>
</dbReference>
<proteinExistence type="inferred from homology"/>
<evidence type="ECO:0000256" key="7">
    <source>
        <dbReference type="ARBA" id="ARBA00039058"/>
    </source>
</evidence>
<dbReference type="SUPFAM" id="SSF69593">
    <property type="entry name" value="Glycerol-3-phosphate (1)-acyltransferase"/>
    <property type="match status" value="1"/>
</dbReference>
<evidence type="ECO:0000256" key="2">
    <source>
        <dbReference type="ARBA" id="ARBA00022516"/>
    </source>
</evidence>
<comment type="catalytic activity">
    <reaction evidence="10">
        <text>a (3R)-hydroxyacyl-[ACP] + L-ornithine = a lyso-ornithine lipid + holo-[ACP] + H(+)</text>
        <dbReference type="Rhea" id="RHEA:20633"/>
        <dbReference type="Rhea" id="RHEA-COMP:9685"/>
        <dbReference type="Rhea" id="RHEA-COMP:9945"/>
        <dbReference type="ChEBI" id="CHEBI:15378"/>
        <dbReference type="ChEBI" id="CHEBI:46911"/>
        <dbReference type="ChEBI" id="CHEBI:64479"/>
        <dbReference type="ChEBI" id="CHEBI:78827"/>
        <dbReference type="ChEBI" id="CHEBI:138482"/>
        <dbReference type="EC" id="2.3.2.30"/>
    </reaction>
    <physiologicalReaction direction="left-to-right" evidence="10">
        <dbReference type="Rhea" id="RHEA:20634"/>
    </physiologicalReaction>
</comment>
<feature type="domain" description="Putative acyltransferase ACT14924-like acyltransferase" evidence="11">
    <location>
        <begin position="21"/>
        <end position="246"/>
    </location>
</feature>
<dbReference type="InterPro" id="IPR052351">
    <property type="entry name" value="Ornithine_N-alpha-AT"/>
</dbReference>
<dbReference type="EMBL" id="BAEN01000022">
    <property type="protein sequence ID" value="GAC13600.1"/>
    <property type="molecule type" value="Genomic_DNA"/>
</dbReference>
<dbReference type="InterPro" id="IPR045746">
    <property type="entry name" value="ACT14924-like_Acyltransf_dom"/>
</dbReference>